<reference evidence="1 2" key="1">
    <citation type="journal article" date="2010" name="J. Bacteriol.">
        <title>The Citrobacter rodentium genome sequence reveals convergent evolution with human pathogenic Escherichia coli.</title>
        <authorList>
            <person name="Petty N.K."/>
            <person name="Bulgin R."/>
            <person name="Crepin V.F."/>
            <person name="Cerdeno-Tarraga A.M."/>
            <person name="Schroeder G.N."/>
            <person name="Quail M.A."/>
            <person name="Lennard N."/>
            <person name="Corton C."/>
            <person name="Barron A."/>
            <person name="Clark L."/>
            <person name="Toribio A.L."/>
            <person name="Parkhill J."/>
            <person name="Dougan G."/>
            <person name="Frankel G."/>
            <person name="Thomson N.R."/>
        </authorList>
    </citation>
    <scope>NUCLEOTIDE SEQUENCE [LARGE SCALE GENOMIC DNA]</scope>
    <source>
        <strain evidence="1 2">ICC168</strain>
    </source>
</reference>
<evidence type="ECO:0000313" key="2">
    <source>
        <dbReference type="Proteomes" id="UP000001889"/>
    </source>
</evidence>
<keyword evidence="2" id="KW-1185">Reference proteome</keyword>
<gene>
    <name evidence="1" type="ordered locus">ROD_40821</name>
</gene>
<accession>D2TI10</accession>
<dbReference type="Proteomes" id="UP000001889">
    <property type="component" value="Chromosome"/>
</dbReference>
<name>D2TI10_CITRI</name>
<organism evidence="1 2">
    <name type="scientific">Citrobacter rodentium (strain ICC168)</name>
    <name type="common">Citrobacter freundii biotype 4280</name>
    <dbReference type="NCBI Taxonomy" id="637910"/>
    <lineage>
        <taxon>Bacteria</taxon>
        <taxon>Pseudomonadati</taxon>
        <taxon>Pseudomonadota</taxon>
        <taxon>Gammaproteobacteria</taxon>
        <taxon>Enterobacterales</taxon>
        <taxon>Enterobacteriaceae</taxon>
        <taxon>Citrobacter</taxon>
    </lineage>
</organism>
<dbReference type="KEGG" id="cro:ROD_40821"/>
<protein>
    <submittedName>
        <fullName evidence="1">Uncharacterized protein</fullName>
    </submittedName>
</protein>
<evidence type="ECO:0000313" key="1">
    <source>
        <dbReference type="EMBL" id="CBG90785.1"/>
    </source>
</evidence>
<proteinExistence type="predicted"/>
<sequence length="42" mass="4819">MRQTVIIFHKPCSQYGHHLIAWHLEAAPQHRAQTPSCRPPSS</sequence>
<dbReference type="HOGENOM" id="CLU_3249238_0_0_6"/>
<dbReference type="EMBL" id="FN543502">
    <property type="protein sequence ID" value="CBG90785.1"/>
    <property type="molecule type" value="Genomic_DNA"/>
</dbReference>
<dbReference type="AlphaFoldDB" id="D2TI10"/>